<dbReference type="PROSITE" id="PS00916">
    <property type="entry name" value="PI3_4_KINASE_2"/>
    <property type="match status" value="1"/>
</dbReference>
<evidence type="ECO:0000256" key="1">
    <source>
        <dbReference type="ARBA" id="ARBA00001686"/>
    </source>
</evidence>
<evidence type="ECO:0000256" key="4">
    <source>
        <dbReference type="ARBA" id="ARBA00022679"/>
    </source>
</evidence>
<dbReference type="FunCoup" id="A0A136JFK0">
    <property type="interactions" value="806"/>
</dbReference>
<feature type="domain" description="PI3K/PI4K catalytic" evidence="8">
    <location>
        <begin position="1626"/>
        <end position="1920"/>
    </location>
</feature>
<dbReference type="FunFam" id="3.30.1010.10:FF:000014">
    <property type="entry name" value="Phosphatidylinositol 4-kinase STT4"/>
    <property type="match status" value="1"/>
</dbReference>
<dbReference type="InterPro" id="IPR042236">
    <property type="entry name" value="PI3K_accessory_sf"/>
</dbReference>
<name>A0A136JFK0_9PEZI</name>
<comment type="similarity">
    <text evidence="2">Belongs to the PI3/PI4-kinase family. Type III PI4K subfamily.</text>
</comment>
<evidence type="ECO:0000256" key="3">
    <source>
        <dbReference type="ARBA" id="ARBA00012169"/>
    </source>
</evidence>
<dbReference type="InParanoid" id="A0A136JFK0"/>
<dbReference type="GO" id="GO:0005886">
    <property type="term" value="C:plasma membrane"/>
    <property type="evidence" value="ECO:0007669"/>
    <property type="project" value="TreeGrafter"/>
</dbReference>
<dbReference type="CDD" id="cd05167">
    <property type="entry name" value="PI4Kc_III_alpha"/>
    <property type="match status" value="1"/>
</dbReference>
<keyword evidence="4" id="KW-0808">Transferase</keyword>
<proteinExistence type="inferred from homology"/>
<dbReference type="SUPFAM" id="SSF48371">
    <property type="entry name" value="ARM repeat"/>
    <property type="match status" value="2"/>
</dbReference>
<dbReference type="InterPro" id="IPR036940">
    <property type="entry name" value="PI3/4_kinase_cat_sf"/>
</dbReference>
<keyword evidence="7" id="KW-0067">ATP-binding</keyword>
<dbReference type="PROSITE" id="PS51545">
    <property type="entry name" value="PIK_HELICAL"/>
    <property type="match status" value="1"/>
</dbReference>
<dbReference type="PROSITE" id="PS50290">
    <property type="entry name" value="PI3_4_KINASE_3"/>
    <property type="match status" value="1"/>
</dbReference>
<evidence type="ECO:0000259" key="9">
    <source>
        <dbReference type="PROSITE" id="PS51545"/>
    </source>
</evidence>
<protein>
    <recommendedName>
        <fullName evidence="3">1-phosphatidylinositol 4-kinase</fullName>
        <ecNumber evidence="3">2.7.1.67</ecNumber>
    </recommendedName>
</protein>
<dbReference type="PROSITE" id="PS00915">
    <property type="entry name" value="PI3_4_KINASE_1"/>
    <property type="match status" value="1"/>
</dbReference>
<dbReference type="EMBL" id="KQ964246">
    <property type="protein sequence ID" value="KXJ95922.1"/>
    <property type="molecule type" value="Genomic_DNA"/>
</dbReference>
<dbReference type="Gene3D" id="1.10.1070.11">
    <property type="entry name" value="Phosphatidylinositol 3-/4-kinase, catalytic domain"/>
    <property type="match status" value="1"/>
</dbReference>
<dbReference type="Proteomes" id="UP000070501">
    <property type="component" value="Unassembled WGS sequence"/>
</dbReference>
<comment type="catalytic activity">
    <reaction evidence="1">
        <text>a 1,2-diacyl-sn-glycero-3-phospho-(1D-myo-inositol) + ATP = a 1,2-diacyl-sn-glycero-3-phospho-(1D-myo-inositol 4-phosphate) + ADP + H(+)</text>
        <dbReference type="Rhea" id="RHEA:19877"/>
        <dbReference type="ChEBI" id="CHEBI:15378"/>
        <dbReference type="ChEBI" id="CHEBI:30616"/>
        <dbReference type="ChEBI" id="CHEBI:57880"/>
        <dbReference type="ChEBI" id="CHEBI:58178"/>
        <dbReference type="ChEBI" id="CHEBI:456216"/>
        <dbReference type="EC" id="2.7.1.67"/>
    </reaction>
</comment>
<dbReference type="GO" id="GO:0048015">
    <property type="term" value="P:phosphatidylinositol-mediated signaling"/>
    <property type="evidence" value="ECO:0007669"/>
    <property type="project" value="TreeGrafter"/>
</dbReference>
<evidence type="ECO:0000313" key="10">
    <source>
        <dbReference type="EMBL" id="KXJ95922.1"/>
    </source>
</evidence>
<dbReference type="Gene3D" id="1.25.40.70">
    <property type="entry name" value="Phosphatidylinositol 3-kinase, accessory domain (PIK)"/>
    <property type="match status" value="1"/>
</dbReference>
<evidence type="ECO:0000313" key="11">
    <source>
        <dbReference type="Proteomes" id="UP000070501"/>
    </source>
</evidence>
<dbReference type="SMART" id="SM00146">
    <property type="entry name" value="PI3Kc"/>
    <property type="match status" value="1"/>
</dbReference>
<evidence type="ECO:0000256" key="6">
    <source>
        <dbReference type="ARBA" id="ARBA00022777"/>
    </source>
</evidence>
<accession>A0A136JFK0</accession>
<dbReference type="OrthoDB" id="10264149at2759"/>
<reference evidence="11" key="1">
    <citation type="submission" date="2016-02" db="EMBL/GenBank/DDBJ databases">
        <title>Draft genome sequence of Microdochium bolleyi, a fungal endophyte of beachgrass.</title>
        <authorList>
            <consortium name="DOE Joint Genome Institute"/>
            <person name="David A.S."/>
            <person name="May G."/>
            <person name="Haridas S."/>
            <person name="Lim J."/>
            <person name="Wang M."/>
            <person name="Labutti K."/>
            <person name="Lipzen A."/>
            <person name="Barry K."/>
            <person name="Grigoriev I.V."/>
        </authorList>
    </citation>
    <scope>NUCLEOTIDE SEQUENCE [LARGE SCALE GENOMIC DNA]</scope>
    <source>
        <strain evidence="11">J235TASD1</strain>
    </source>
</reference>
<evidence type="ECO:0000256" key="5">
    <source>
        <dbReference type="ARBA" id="ARBA00022741"/>
    </source>
</evidence>
<dbReference type="GO" id="GO:0005737">
    <property type="term" value="C:cytoplasm"/>
    <property type="evidence" value="ECO:0007669"/>
    <property type="project" value="TreeGrafter"/>
</dbReference>
<dbReference type="PANTHER" id="PTHR10048:SF15">
    <property type="entry name" value="PHOSPHATIDYLINOSITOL 4-KINASE ALPHA"/>
    <property type="match status" value="1"/>
</dbReference>
<keyword evidence="5" id="KW-0547">Nucleotide-binding</keyword>
<keyword evidence="6 10" id="KW-0418">Kinase</keyword>
<evidence type="ECO:0000259" key="8">
    <source>
        <dbReference type="PROSITE" id="PS50290"/>
    </source>
</evidence>
<dbReference type="Gene3D" id="3.30.1010.10">
    <property type="entry name" value="Phosphatidylinositol 3-kinase Catalytic Subunit, Chain A, domain 4"/>
    <property type="match status" value="1"/>
</dbReference>
<dbReference type="EC" id="2.7.1.67" evidence="3"/>
<dbReference type="STRING" id="196109.A0A136JFK0"/>
<keyword evidence="11" id="KW-1185">Reference proteome</keyword>
<organism evidence="10 11">
    <name type="scientific">Microdochium bolleyi</name>
    <dbReference type="NCBI Taxonomy" id="196109"/>
    <lineage>
        <taxon>Eukaryota</taxon>
        <taxon>Fungi</taxon>
        <taxon>Dikarya</taxon>
        <taxon>Ascomycota</taxon>
        <taxon>Pezizomycotina</taxon>
        <taxon>Sordariomycetes</taxon>
        <taxon>Xylariomycetidae</taxon>
        <taxon>Xylariales</taxon>
        <taxon>Microdochiaceae</taxon>
        <taxon>Microdochium</taxon>
    </lineage>
</organism>
<dbReference type="SMART" id="SM00145">
    <property type="entry name" value="PI3Ka"/>
    <property type="match status" value="1"/>
</dbReference>
<dbReference type="Pfam" id="PF00454">
    <property type="entry name" value="PI3_PI4_kinase"/>
    <property type="match status" value="1"/>
</dbReference>
<dbReference type="FunFam" id="1.25.40.70:FF:000011">
    <property type="entry name" value="Phosphatidylinositol 4-kinase alpha"/>
    <property type="match status" value="1"/>
</dbReference>
<dbReference type="InterPro" id="IPR045495">
    <property type="entry name" value="PI4K_N"/>
</dbReference>
<dbReference type="InterPro" id="IPR011009">
    <property type="entry name" value="Kinase-like_dom_sf"/>
</dbReference>
<dbReference type="Pfam" id="PF00613">
    <property type="entry name" value="PI3Ka"/>
    <property type="match status" value="1"/>
</dbReference>
<dbReference type="GO" id="GO:0046854">
    <property type="term" value="P:phosphatidylinositol phosphate biosynthetic process"/>
    <property type="evidence" value="ECO:0007669"/>
    <property type="project" value="InterPro"/>
</dbReference>
<feature type="domain" description="PIK helical" evidence="9">
    <location>
        <begin position="1367"/>
        <end position="1553"/>
    </location>
</feature>
<dbReference type="InterPro" id="IPR016024">
    <property type="entry name" value="ARM-type_fold"/>
</dbReference>
<dbReference type="GO" id="GO:0005524">
    <property type="term" value="F:ATP binding"/>
    <property type="evidence" value="ECO:0007669"/>
    <property type="project" value="UniProtKB-KW"/>
</dbReference>
<dbReference type="SUPFAM" id="SSF56112">
    <property type="entry name" value="Protein kinase-like (PK-like)"/>
    <property type="match status" value="1"/>
</dbReference>
<evidence type="ECO:0000256" key="2">
    <source>
        <dbReference type="ARBA" id="ARBA00006209"/>
    </source>
</evidence>
<dbReference type="FunFam" id="1.10.1070.11:FF:000022">
    <property type="entry name" value="Phosphatidylinositol 4-kinase stt4"/>
    <property type="match status" value="1"/>
</dbReference>
<evidence type="ECO:0000256" key="7">
    <source>
        <dbReference type="ARBA" id="ARBA00022840"/>
    </source>
</evidence>
<dbReference type="GO" id="GO:0004430">
    <property type="term" value="F:1-phosphatidylinositol 4-kinase activity"/>
    <property type="evidence" value="ECO:0007669"/>
    <property type="project" value="UniProtKB-EC"/>
</dbReference>
<gene>
    <name evidence="10" type="ORF">Micbo1qcDRAFT_231068</name>
</gene>
<dbReference type="InterPro" id="IPR015433">
    <property type="entry name" value="PI3/4_kinase"/>
</dbReference>
<sequence length="1936" mass="216294">MAALSIRQQALQKIAALSASSHTTSFDRSDLDRLCRATGKPKDSGLNGSAGGHHASLARVPMTIREFEVLISLCKAAPLVQSSQSAQKLVSQLVPYVLDAHAQTFQLSPFFRKVEPSPIEALSFNLTAALLSLGTHYNDLHETISDAIWTFLGSLKTTIEGIVPANTEEDAEHSVEDAIRTATIAISVLGFLDAASAQASFWKTGGRLALVQRVRALLSQNFLTAVDGAFSTIRNAHTSDRHAKEWKRHLRHYASHGRPLGPLLLERSFMWLMTSATSLLVADTKTLRNTHILDLFMAKGGHLTPTIPDADFRSIELYAGFAQEEMERLEASADFLQLSAPTQQSLACAVKSCAIISYLNCSMLNEDAAEPEVLLYWLTEALEDTEEMADETLAFTVLRALALVCRISPASAPGIIKLLPRFIVQSSPSSATVAMAAKCLAYALQLLSHDAVISTLYTLGNVLSPGPEETAVNGVNGEIASSDAGMGHVYQGRKSTASEISLDLKEDDEPTTVCCNIVQAICGIATVCDDEKITALAQAMLLQKLTKVNTVVDARIIVGAATLSLHGGQLEFRSVLKAYSRICRQALQDDVVIVLKAVMEARNHISAHVRRNSPLFQIYWEHILEELISRGDVHQSHHPKENDFEFAAREIEQLIQPLSIFMSTHEVATDKAFEDDDSHSLIRDAWFNIVVHGFNATTPRGKKVLDDLRIMAIHSPPLVAEQRGEQIESDIELNTVLRRANTSDRESKQKQQLGELVPAKAQEIRALSYRKVIFLQASYLVESLRAESGDCTKVLSYFLEPSMQKDDVNSVMIGITVSVIELYLSKTLSGREPTFSAQYAAAHLAAVFCACCHRIKRVQLAAVECADRIIREVPSALCQRSSLFALLELLSLMWTSCLEAETDMYEPRSTFHSELGNVTVELSDDYDFRKFTLNSLYKRAKSWVPLVIDLAPSDVKGLLQTYLSEYADEGAYGHMSLGRSFAVEIGSSIPSTDQRLNSLDAVGETRINNASDFIASYTTRQEYRYGEALPDHGGDLVNIMPLARRASFIRTAPTDRTDAVTALTHLESRLSETKRTPLSDVRDILRRAAALLCRSEKDESAIAHSLVSIPFKIFSKESIKFGLSLWLGVMNENPRMESRLLSEIAQQWEGTIQKKLGLFNPAMMHPDPFFLKEEFAPSDNEALAQKRQLVHNLLAPHTRLVQFFVSHFNATRLGSVDTQRIFLRLLDLTLDAMRDSVSHPMARELRLRMILFSLRVLRVSSTTGGLAQMRLKDKIVSAALSWFKHSPKWSFGSNLLQLKTEVRLISDVMQSLKGVSHISGQSSGIYKTIGQKEALLEILLQSEQARLGVWIQPTNEDRHQRPEIMNKHGRETLVSSLKPLIRVAWNEDPSLAIELASRFPLQSVHHDVRWLLLNFPAKAVHDPEALPILLGNELPGDVRFQLKYLLFWAPVNPVTAVTYFLPAYKKHPFLLQYAMRALESHSIDVTFFYVPQIVQALRHDVLGYVERYIVETATFSQLFAHQIIWNMKANMYKDDDGTIPDGIKPSLDKVMGKMISSFSDEDKDFYEREFAFFDEVTSISGKLKPYIQRPKPEKKMKIDEEIRKIKVEIGVYLPSNPDGVVVGIDRKSGRPLQSHAKAPFMATFRIQKTRKGVESTETAVAELLEDGEEAMEDTYEIWQSAIFKVGDDCRQDVLALQMISAFRGIFHNVGLDVYVFPYRVTATAPGCGVIDVLPGSISRDMLGREAVNGLYDYFISKYGNEDSLRFQKARNNFVKSMAAYSIISFLLQFKDRHNGNIMIDEAGHIIHIDFGFCFDIAPGGVKFERAPFKLTGEMLAVMGGSTDHQAFKWFEELCVKAFLASRPYAEKLSQIVLLMMDSGLPCFKPESIKHFRERFVLEKNEREAAEFVRDLVKKSAGNYSTVVYDQFQLMTNGIPY</sequence>
<dbReference type="InterPro" id="IPR000403">
    <property type="entry name" value="PI3/4_kinase_cat_dom"/>
</dbReference>
<dbReference type="InterPro" id="IPR001263">
    <property type="entry name" value="PI3K_accessory_dom"/>
</dbReference>
<dbReference type="PANTHER" id="PTHR10048">
    <property type="entry name" value="PHOSPHATIDYLINOSITOL KINASE"/>
    <property type="match status" value="1"/>
</dbReference>
<dbReference type="InterPro" id="IPR018936">
    <property type="entry name" value="PI3/4_kinase_CS"/>
</dbReference>
<dbReference type="Pfam" id="PF19274">
    <property type="entry name" value="PI4K_N"/>
    <property type="match status" value="1"/>
</dbReference>